<protein>
    <submittedName>
        <fullName evidence="1">WD40-repeat-containing domain protein</fullName>
    </submittedName>
</protein>
<comment type="caution">
    <text evidence="1">The sequence shown here is derived from an EMBL/GenBank/DDBJ whole genome shotgun (WGS) entry which is preliminary data.</text>
</comment>
<sequence length="993" mass="109145">GCLIGTRVNILEDLRAWSHDQEAPSIFWLAGMAGTGKSAISRSFCRTLGHDGLLGGSFFCSRSGSVEEADTKRILPTLSASLASRDTDYKNSLLKVLKSTSVSSESNILLQLEHLFEKPLRSRSTDAQKLVFVVDALDECSGENPMRELLTGLTSFHPPLPIKFFLTSRPERHIRDQFDVFDASLLGVLRLHDIEKTIVQADIHRYLTNRLEQIHAEWSRRVRSFPLHWPSPTDVTILTEHAGKLFIYAFTAVEYVRRERPVQRLQTLTDIPIRAGQPFHKALDDLYSRVLEEAMDPVQLEIDEINSTRRILAAIMAAREPLTVSSLSALLDIPAEELRSTVDRLHAVIYVPQTDDFGALAPFHASFGDFLSDSTRVSGNMRLDLPGAHHTFARQCAIVMHDRLCFNISRCPSSYYPNSSQQLAKVPEPIRYACLHWPHHLASVESSDLTPALDALTESFPGRFLFWLEALSAAGEIGQAIALIRKALETLRQSVILSTLVSFLYDALEFIQSSREAIHFNAAHIYMSALPFSSPISAVVQRSLSAFSNLPHIGLQGIFRVPSLMPPINDRLGSVRSVAFSPDGTRIVSGSGDKTIRVWDTRTGQLDMPPIEGHIDYVHSVAFSPDGTRIVSGSDDKTVRVWNAQTGQLEMPPIKGHTYSVRSVAFSPDGTRIVSGSEDKTVRVWNARTGQLELSLIKGHTSWVNSVAFSPDGTRIVSGSDDQTTRVWNAQTSQLGMSPIQGHTDSVYSVAFSPDGTRIVSGSGDKTIRVWNAQTGQLEMPPIKGRAGLVSSVAFSPDGTRIVSSSANGRIHVWNAQTGQFETPPIEGHTSWVSSVAFSPDGTRIVSGSRDETIRVWNAQTGQLAMPPIKGHTWVIRSVAFSPDGTRIVSGSDDKTVRVWNAHTGRLGMSPIQGHTDSVYSVAFSSDGTRIVSGSGDKTIRVWNAQTGQLEIPPIKGHTYSVHSVAFSPDGTRIVSGSRDKTIRVWNAQTGQL</sequence>
<feature type="non-terminal residue" evidence="1">
    <location>
        <position position="993"/>
    </location>
</feature>
<proteinExistence type="predicted"/>
<dbReference type="Proteomes" id="UP000814128">
    <property type="component" value="Unassembled WGS sequence"/>
</dbReference>
<reference evidence="1" key="2">
    <citation type="journal article" date="2022" name="New Phytol.">
        <title>Evolutionary transition to the ectomycorrhizal habit in the genomes of a hyperdiverse lineage of mushroom-forming fungi.</title>
        <authorList>
            <person name="Looney B."/>
            <person name="Miyauchi S."/>
            <person name="Morin E."/>
            <person name="Drula E."/>
            <person name="Courty P.E."/>
            <person name="Kohler A."/>
            <person name="Kuo A."/>
            <person name="LaButti K."/>
            <person name="Pangilinan J."/>
            <person name="Lipzen A."/>
            <person name="Riley R."/>
            <person name="Andreopoulos W."/>
            <person name="He G."/>
            <person name="Johnson J."/>
            <person name="Nolan M."/>
            <person name="Tritt A."/>
            <person name="Barry K.W."/>
            <person name="Grigoriev I.V."/>
            <person name="Nagy L.G."/>
            <person name="Hibbett D."/>
            <person name="Henrissat B."/>
            <person name="Matheny P.B."/>
            <person name="Labbe J."/>
            <person name="Martin F.M."/>
        </authorList>
    </citation>
    <scope>NUCLEOTIDE SEQUENCE</scope>
    <source>
        <strain evidence="1">EC-137</strain>
    </source>
</reference>
<keyword evidence="2" id="KW-1185">Reference proteome</keyword>
<evidence type="ECO:0000313" key="2">
    <source>
        <dbReference type="Proteomes" id="UP000814128"/>
    </source>
</evidence>
<reference evidence="1" key="1">
    <citation type="submission" date="2021-02" db="EMBL/GenBank/DDBJ databases">
        <authorList>
            <consortium name="DOE Joint Genome Institute"/>
            <person name="Ahrendt S."/>
            <person name="Looney B.P."/>
            <person name="Miyauchi S."/>
            <person name="Morin E."/>
            <person name="Drula E."/>
            <person name="Courty P.E."/>
            <person name="Chicoki N."/>
            <person name="Fauchery L."/>
            <person name="Kohler A."/>
            <person name="Kuo A."/>
            <person name="Labutti K."/>
            <person name="Pangilinan J."/>
            <person name="Lipzen A."/>
            <person name="Riley R."/>
            <person name="Andreopoulos W."/>
            <person name="He G."/>
            <person name="Johnson J."/>
            <person name="Barry K.W."/>
            <person name="Grigoriev I.V."/>
            <person name="Nagy L."/>
            <person name="Hibbett D."/>
            <person name="Henrissat B."/>
            <person name="Matheny P.B."/>
            <person name="Labbe J."/>
            <person name="Martin F."/>
        </authorList>
    </citation>
    <scope>NUCLEOTIDE SEQUENCE</scope>
    <source>
        <strain evidence="1">EC-137</strain>
    </source>
</reference>
<evidence type="ECO:0000313" key="1">
    <source>
        <dbReference type="EMBL" id="KAI0033900.1"/>
    </source>
</evidence>
<name>A0ACB8QQR2_9AGAM</name>
<accession>A0ACB8QQR2</accession>
<feature type="non-terminal residue" evidence="1">
    <location>
        <position position="1"/>
    </location>
</feature>
<organism evidence="1 2">
    <name type="scientific">Vararia minispora EC-137</name>
    <dbReference type="NCBI Taxonomy" id="1314806"/>
    <lineage>
        <taxon>Eukaryota</taxon>
        <taxon>Fungi</taxon>
        <taxon>Dikarya</taxon>
        <taxon>Basidiomycota</taxon>
        <taxon>Agaricomycotina</taxon>
        <taxon>Agaricomycetes</taxon>
        <taxon>Russulales</taxon>
        <taxon>Lachnocladiaceae</taxon>
        <taxon>Vararia</taxon>
    </lineage>
</organism>
<gene>
    <name evidence="1" type="ORF">K488DRAFT_36183</name>
</gene>
<dbReference type="EMBL" id="MU273510">
    <property type="protein sequence ID" value="KAI0033900.1"/>
    <property type="molecule type" value="Genomic_DNA"/>
</dbReference>